<evidence type="ECO:0000313" key="2">
    <source>
        <dbReference type="Proteomes" id="UP000005798"/>
    </source>
</evidence>
<keyword evidence="2" id="KW-1185">Reference proteome</keyword>
<protein>
    <submittedName>
        <fullName evidence="1">Uncharacterized protein</fullName>
    </submittedName>
</protein>
<dbReference type="Proteomes" id="UP000005798">
    <property type="component" value="Unassembled WGS sequence"/>
</dbReference>
<dbReference type="EMBL" id="ABFX02000008">
    <property type="protein sequence ID" value="EDS17721.1"/>
    <property type="molecule type" value="Genomic_DNA"/>
</dbReference>
<dbReference type="RefSeq" id="WP_003538345.1">
    <property type="nucleotide sequence ID" value="NZ_CP036346.1"/>
</dbReference>
<comment type="caution">
    <text evidence="1">The sequence shown here is derived from an EMBL/GenBank/DDBJ whole genome shotgun (WGS) entry which is preliminary data.</text>
</comment>
<proteinExistence type="predicted"/>
<gene>
    <name evidence="1" type="ORF">CLORAM_02516</name>
</gene>
<name>B0N7D3_9FIRM</name>
<evidence type="ECO:0000313" key="1">
    <source>
        <dbReference type="EMBL" id="EDS17721.1"/>
    </source>
</evidence>
<sequence length="193" mass="21408">MKIIKNARDHILKFKENHKIEKILLTLGIVFSSIFITGSSVNAYTVQDKEYKYCFILLKNDKEIEFYYYNSATFKEGSYGGKPVLNISFVGDAIYNSADGWFDATTANVGVAEVNNSNASFRYETNDTTLLDRINSMGFHAALLVEPVIRPEVVAEIPGKIVADGGKILPVGLAIFSAGLLIFLVRRSIRLAV</sequence>
<dbReference type="HOGENOM" id="CLU_1406871_0_0_9"/>
<reference evidence="1" key="1">
    <citation type="submission" date="2007-11" db="EMBL/GenBank/DDBJ databases">
        <authorList>
            <person name="Fulton L."/>
            <person name="Clifton S."/>
            <person name="Fulton B."/>
            <person name="Xu J."/>
            <person name="Minx P."/>
            <person name="Pepin K.H."/>
            <person name="Johnson M."/>
            <person name="Thiruvilangam P."/>
            <person name="Bhonagiri V."/>
            <person name="Nash W.E."/>
            <person name="Mardis E.R."/>
            <person name="Wilson R.K."/>
        </authorList>
    </citation>
    <scope>NUCLEOTIDE SEQUENCE [LARGE SCALE GENOMIC DNA]</scope>
    <source>
        <strain evidence="1">DSM 1402</strain>
    </source>
</reference>
<reference evidence="1" key="2">
    <citation type="submission" date="2014-06" db="EMBL/GenBank/DDBJ databases">
        <title>Draft genome sequence of Clostridium ramosum(DSM 1402).</title>
        <authorList>
            <person name="Sudarsanam P."/>
            <person name="Ley R."/>
            <person name="Guruge J."/>
            <person name="Turnbaugh P.J."/>
            <person name="Mahowald M."/>
            <person name="Liep D."/>
            <person name="Gordon J."/>
        </authorList>
    </citation>
    <scope>NUCLEOTIDE SEQUENCE</scope>
    <source>
        <strain evidence="1">DSM 1402</strain>
    </source>
</reference>
<dbReference type="AlphaFoldDB" id="B0N7D3"/>
<organism evidence="1 2">
    <name type="scientific">Thomasclavelia ramosa DSM 1402</name>
    <dbReference type="NCBI Taxonomy" id="445974"/>
    <lineage>
        <taxon>Bacteria</taxon>
        <taxon>Bacillati</taxon>
        <taxon>Bacillota</taxon>
        <taxon>Erysipelotrichia</taxon>
        <taxon>Erysipelotrichales</taxon>
        <taxon>Coprobacillaceae</taxon>
        <taxon>Thomasclavelia</taxon>
    </lineage>
</organism>
<accession>B0N7D3</accession>